<dbReference type="InterPro" id="IPR029052">
    <property type="entry name" value="Metallo-depent_PP-like"/>
</dbReference>
<protein>
    <recommendedName>
        <fullName evidence="2">Phosphoesterase</fullName>
        <ecNumber evidence="2">3.1.4.-</ecNumber>
    </recommendedName>
</protein>
<accession>A0A4Q0PC26</accession>
<dbReference type="Gene3D" id="3.60.21.10">
    <property type="match status" value="1"/>
</dbReference>
<gene>
    <name evidence="4" type="ORF">DSM02_1574</name>
</gene>
<dbReference type="InterPro" id="IPR000979">
    <property type="entry name" value="Phosphodiesterase_MJ0936/Vps29"/>
</dbReference>
<evidence type="ECO:0000313" key="4">
    <source>
        <dbReference type="EMBL" id="RXG24088.1"/>
    </source>
</evidence>
<dbReference type="GO" id="GO:0046872">
    <property type="term" value="F:metal ion binding"/>
    <property type="evidence" value="ECO:0007669"/>
    <property type="project" value="UniProtKB-KW"/>
</dbReference>
<comment type="similarity">
    <text evidence="1 2">Belongs to the metallophosphoesterase superfamily. YfcE family.</text>
</comment>
<dbReference type="AlphaFoldDB" id="A0A4Q0PC26"/>
<reference evidence="4 5" key="1">
    <citation type="submission" date="2018-07" db="EMBL/GenBank/DDBJ databases">
        <title>Leeuwenhoekiella genomics.</title>
        <authorList>
            <person name="Tahon G."/>
            <person name="Willems A."/>
        </authorList>
    </citation>
    <scope>NUCLEOTIDE SEQUENCE [LARGE SCALE GENOMIC DNA]</scope>
    <source>
        <strain evidence="4 5">LMG 29608</strain>
    </source>
</reference>
<dbReference type="OrthoDB" id="9785951at2"/>
<feature type="domain" description="Calcineurin-like phosphoesterase" evidence="3">
    <location>
        <begin position="3"/>
        <end position="150"/>
    </location>
</feature>
<name>A0A4Q0PC26_9FLAO</name>
<keyword evidence="5" id="KW-1185">Reference proteome</keyword>
<dbReference type="InterPro" id="IPR024654">
    <property type="entry name" value="Calcineurin-like_PHP_lpxH"/>
</dbReference>
<comment type="cofactor">
    <cofactor evidence="2">
        <name>a divalent metal cation</name>
        <dbReference type="ChEBI" id="CHEBI:60240"/>
    </cofactor>
</comment>
<proteinExistence type="inferred from homology"/>
<evidence type="ECO:0000256" key="2">
    <source>
        <dbReference type="RuleBase" id="RU362039"/>
    </source>
</evidence>
<dbReference type="SUPFAM" id="SSF56300">
    <property type="entry name" value="Metallo-dependent phosphatases"/>
    <property type="match status" value="1"/>
</dbReference>
<dbReference type="EMBL" id="QOVK01000004">
    <property type="protein sequence ID" value="RXG24088.1"/>
    <property type="molecule type" value="Genomic_DNA"/>
</dbReference>
<dbReference type="EC" id="3.1.4.-" evidence="2"/>
<evidence type="ECO:0000259" key="3">
    <source>
        <dbReference type="Pfam" id="PF12850"/>
    </source>
</evidence>
<keyword evidence="2" id="KW-0479">Metal-binding</keyword>
<dbReference type="RefSeq" id="WP_128765074.1">
    <property type="nucleotide sequence ID" value="NZ_JBHUOO010000035.1"/>
</dbReference>
<dbReference type="Proteomes" id="UP000289859">
    <property type="component" value="Unassembled WGS sequence"/>
</dbReference>
<dbReference type="NCBIfam" id="TIGR00040">
    <property type="entry name" value="yfcE"/>
    <property type="match status" value="1"/>
</dbReference>
<evidence type="ECO:0000313" key="5">
    <source>
        <dbReference type="Proteomes" id="UP000289859"/>
    </source>
</evidence>
<evidence type="ECO:0000256" key="1">
    <source>
        <dbReference type="ARBA" id="ARBA00008950"/>
    </source>
</evidence>
<sequence>MKKILLLSDTHSYIDERVLAYAEKADEVWHAGDIGDLAVTEALQKVKPLRAVFGNIDDHEIRKEFPLNNRFICEEVDVLITHIGGYPGRYSPAIREELRANPPKLFICGHSHILKVMPDRKLNLLHMNPGAIGKHGFHKVRTMLRFTVDQGKIDNLEVIEIKREPGYN</sequence>
<organism evidence="4 5">
    <name type="scientific">Leeuwenhoekiella polynyae</name>
    <dbReference type="NCBI Taxonomy" id="1550906"/>
    <lineage>
        <taxon>Bacteria</taxon>
        <taxon>Pseudomonadati</taxon>
        <taxon>Bacteroidota</taxon>
        <taxon>Flavobacteriia</taxon>
        <taxon>Flavobacteriales</taxon>
        <taxon>Flavobacteriaceae</taxon>
        <taxon>Leeuwenhoekiella</taxon>
    </lineage>
</organism>
<dbReference type="Pfam" id="PF12850">
    <property type="entry name" value="Metallophos_2"/>
    <property type="match status" value="1"/>
</dbReference>
<dbReference type="GO" id="GO:0016787">
    <property type="term" value="F:hydrolase activity"/>
    <property type="evidence" value="ECO:0007669"/>
    <property type="project" value="UniProtKB-UniRule"/>
</dbReference>
<comment type="caution">
    <text evidence="4">The sequence shown here is derived from an EMBL/GenBank/DDBJ whole genome shotgun (WGS) entry which is preliminary data.</text>
</comment>